<evidence type="ECO:0000256" key="1">
    <source>
        <dbReference type="SAM" id="MobiDB-lite"/>
    </source>
</evidence>
<proteinExistence type="predicted"/>
<feature type="non-terminal residue" evidence="2">
    <location>
        <position position="1"/>
    </location>
</feature>
<evidence type="ECO:0000313" key="3">
    <source>
        <dbReference type="Proteomes" id="UP000626109"/>
    </source>
</evidence>
<dbReference type="AlphaFoldDB" id="A0A813J888"/>
<protein>
    <submittedName>
        <fullName evidence="2">Uncharacterized protein</fullName>
    </submittedName>
</protein>
<organism evidence="2 3">
    <name type="scientific">Polarella glacialis</name>
    <name type="common">Dinoflagellate</name>
    <dbReference type="NCBI Taxonomy" id="89957"/>
    <lineage>
        <taxon>Eukaryota</taxon>
        <taxon>Sar</taxon>
        <taxon>Alveolata</taxon>
        <taxon>Dinophyceae</taxon>
        <taxon>Suessiales</taxon>
        <taxon>Suessiaceae</taxon>
        <taxon>Polarella</taxon>
    </lineage>
</organism>
<name>A0A813J888_POLGL</name>
<sequence>TIHCDFCDGDGHGEEECWDKGDASVQAHKFREQRKARAKGKGKGKGKGKDWMTGMIHVVEDEPQPKPEPEAETGIVGTLVQEPPAEFNGWCRQRRSSSPWTF</sequence>
<dbReference type="EMBL" id="CAJNNW010022648">
    <property type="protein sequence ID" value="CAE8669551.1"/>
    <property type="molecule type" value="Genomic_DNA"/>
</dbReference>
<feature type="region of interest" description="Disordered" evidence="1">
    <location>
        <begin position="28"/>
        <end position="51"/>
    </location>
</feature>
<evidence type="ECO:0000313" key="2">
    <source>
        <dbReference type="EMBL" id="CAE8669551.1"/>
    </source>
</evidence>
<reference evidence="2" key="1">
    <citation type="submission" date="2021-02" db="EMBL/GenBank/DDBJ databases">
        <authorList>
            <person name="Dougan E. K."/>
            <person name="Rhodes N."/>
            <person name="Thang M."/>
            <person name="Chan C."/>
        </authorList>
    </citation>
    <scope>NUCLEOTIDE SEQUENCE</scope>
</reference>
<dbReference type="Proteomes" id="UP000626109">
    <property type="component" value="Unassembled WGS sequence"/>
</dbReference>
<feature type="compositionally biased region" description="Basic residues" evidence="1">
    <location>
        <begin position="36"/>
        <end position="46"/>
    </location>
</feature>
<comment type="caution">
    <text evidence="2">The sequence shown here is derived from an EMBL/GenBank/DDBJ whole genome shotgun (WGS) entry which is preliminary data.</text>
</comment>
<gene>
    <name evidence="2" type="ORF">PGLA2088_LOCUS17225</name>
</gene>
<accession>A0A813J888</accession>